<keyword evidence="1" id="KW-1133">Transmembrane helix</keyword>
<name>A0A1Q8YFT9_9BURK</name>
<evidence type="ECO:0000313" key="2">
    <source>
        <dbReference type="EMBL" id="OLP06852.1"/>
    </source>
</evidence>
<dbReference type="AlphaFoldDB" id="A0A1Q8YFT9"/>
<evidence type="ECO:0000256" key="1">
    <source>
        <dbReference type="SAM" id="Phobius"/>
    </source>
</evidence>
<sequence>MNTPSPLLSRRSATHAFWRSAWAHTLIWMLVTVAALLLVGFTALVEDITQRGELRAVQQRASDSVLLPEEMQTRSMDVVRLLFMTGEKLAGRCVRKCLMLSWS</sequence>
<keyword evidence="1" id="KW-0812">Transmembrane</keyword>
<feature type="transmembrane region" description="Helical" evidence="1">
    <location>
        <begin position="20"/>
        <end position="45"/>
    </location>
</feature>
<accession>A0A1Q8YFT9</accession>
<dbReference type="RefSeq" id="WP_075586025.1">
    <property type="nucleotide sequence ID" value="NZ_MSYM01000011.1"/>
</dbReference>
<reference evidence="2 3" key="1">
    <citation type="submission" date="2017-01" db="EMBL/GenBank/DDBJ databases">
        <title>Genome sequence of Rhodoferax antarcticus ANT.BR, a psychrophilic purple nonsulfur bacterium from an Antarctic microbial mat.</title>
        <authorList>
            <person name="Baker J."/>
            <person name="Riester C."/>
            <person name="Skinner B."/>
            <person name="Newell A."/>
            <person name="Swingley W."/>
            <person name="Madigan M."/>
            <person name="Jung D."/>
            <person name="Asao M."/>
            <person name="Chen M."/>
            <person name="Loughlin P."/>
            <person name="Pan H."/>
            <person name="Lin S."/>
            <person name="Li N."/>
            <person name="Shaw J."/>
            <person name="Prado M."/>
            <person name="Sherman C."/>
            <person name="Li X."/>
            <person name="Tang J."/>
            <person name="Blankenship R."/>
            <person name="Zhao T."/>
            <person name="Touchman J."/>
            <person name="Sattley M."/>
        </authorList>
    </citation>
    <scope>NUCLEOTIDE SEQUENCE [LARGE SCALE GENOMIC DNA]</scope>
    <source>
        <strain evidence="2 3">ANT.BR</strain>
    </source>
</reference>
<gene>
    <name evidence="2" type="ORF">BLL52_1598</name>
</gene>
<organism evidence="2 3">
    <name type="scientific">Rhodoferax antarcticus ANT.BR</name>
    <dbReference type="NCBI Taxonomy" id="1111071"/>
    <lineage>
        <taxon>Bacteria</taxon>
        <taxon>Pseudomonadati</taxon>
        <taxon>Pseudomonadota</taxon>
        <taxon>Betaproteobacteria</taxon>
        <taxon>Burkholderiales</taxon>
        <taxon>Comamonadaceae</taxon>
        <taxon>Rhodoferax</taxon>
    </lineage>
</organism>
<protein>
    <submittedName>
        <fullName evidence="2">Uncharacterized protein</fullName>
    </submittedName>
</protein>
<dbReference type="Proteomes" id="UP000185911">
    <property type="component" value="Unassembled WGS sequence"/>
</dbReference>
<dbReference type="EMBL" id="MSYM01000011">
    <property type="protein sequence ID" value="OLP06852.1"/>
    <property type="molecule type" value="Genomic_DNA"/>
</dbReference>
<comment type="caution">
    <text evidence="2">The sequence shown here is derived from an EMBL/GenBank/DDBJ whole genome shotgun (WGS) entry which is preliminary data.</text>
</comment>
<evidence type="ECO:0000313" key="3">
    <source>
        <dbReference type="Proteomes" id="UP000185911"/>
    </source>
</evidence>
<keyword evidence="3" id="KW-1185">Reference proteome</keyword>
<proteinExistence type="predicted"/>
<keyword evidence="1" id="KW-0472">Membrane</keyword>